<organism evidence="2 3">
    <name type="scientific">Candidatus Woesebacteria bacterium RIFCSPLOWO2_01_FULL_39_25</name>
    <dbReference type="NCBI Taxonomy" id="1802521"/>
    <lineage>
        <taxon>Bacteria</taxon>
        <taxon>Candidatus Woeseibacteriota</taxon>
    </lineage>
</organism>
<evidence type="ECO:0000256" key="1">
    <source>
        <dbReference type="SAM" id="Phobius"/>
    </source>
</evidence>
<protein>
    <recommendedName>
        <fullName evidence="4">Glycosyltransferase RgtA/B/C/D-like domain-containing protein</fullName>
    </recommendedName>
</protein>
<reference evidence="2 3" key="1">
    <citation type="journal article" date="2016" name="Nat. Commun.">
        <title>Thousands of microbial genomes shed light on interconnected biogeochemical processes in an aquifer system.</title>
        <authorList>
            <person name="Anantharaman K."/>
            <person name="Brown C.T."/>
            <person name="Hug L.A."/>
            <person name="Sharon I."/>
            <person name="Castelle C.J."/>
            <person name="Probst A.J."/>
            <person name="Thomas B.C."/>
            <person name="Singh A."/>
            <person name="Wilkins M.J."/>
            <person name="Karaoz U."/>
            <person name="Brodie E.L."/>
            <person name="Williams K.H."/>
            <person name="Hubbard S.S."/>
            <person name="Banfield J.F."/>
        </authorList>
    </citation>
    <scope>NUCLEOTIDE SEQUENCE [LARGE SCALE GENOMIC DNA]</scope>
</reference>
<feature type="transmembrane region" description="Helical" evidence="1">
    <location>
        <begin position="137"/>
        <end position="155"/>
    </location>
</feature>
<feature type="transmembrane region" description="Helical" evidence="1">
    <location>
        <begin position="266"/>
        <end position="285"/>
    </location>
</feature>
<evidence type="ECO:0000313" key="3">
    <source>
        <dbReference type="Proteomes" id="UP000176725"/>
    </source>
</evidence>
<comment type="caution">
    <text evidence="2">The sequence shown here is derived from an EMBL/GenBank/DDBJ whole genome shotgun (WGS) entry which is preliminary data.</text>
</comment>
<dbReference type="EMBL" id="MGHH01000008">
    <property type="protein sequence ID" value="OGM64667.1"/>
    <property type="molecule type" value="Genomic_DNA"/>
</dbReference>
<feature type="transmembrane region" description="Helical" evidence="1">
    <location>
        <begin position="164"/>
        <end position="191"/>
    </location>
</feature>
<keyword evidence="1" id="KW-0812">Transmembrane</keyword>
<dbReference type="STRING" id="1802521.A2893_06600"/>
<feature type="transmembrane region" description="Helical" evidence="1">
    <location>
        <begin position="316"/>
        <end position="334"/>
    </location>
</feature>
<dbReference type="AlphaFoldDB" id="A0A1F8BKR9"/>
<feature type="transmembrane region" description="Helical" evidence="1">
    <location>
        <begin position="292"/>
        <end position="310"/>
    </location>
</feature>
<name>A0A1F8BKR9_9BACT</name>
<keyword evidence="1" id="KW-1133">Transmembrane helix</keyword>
<feature type="transmembrane region" description="Helical" evidence="1">
    <location>
        <begin position="341"/>
        <end position="360"/>
    </location>
</feature>
<feature type="transmembrane region" description="Helical" evidence="1">
    <location>
        <begin position="72"/>
        <end position="101"/>
    </location>
</feature>
<accession>A0A1F8BKR9</accession>
<dbReference type="Proteomes" id="UP000176725">
    <property type="component" value="Unassembled WGS sequence"/>
</dbReference>
<feature type="transmembrane region" description="Helical" evidence="1">
    <location>
        <begin position="113"/>
        <end position="131"/>
    </location>
</feature>
<gene>
    <name evidence="2" type="ORF">A2893_06600</name>
</gene>
<proteinExistence type="predicted"/>
<keyword evidence="1" id="KW-0472">Membrane</keyword>
<sequence>MKKNNSVFGFLNDKLHTPTWLFILLIIVFVFRIPSFFEPYSYGDEMIYLTLGHAIRQGIPLYSGVHDNKPPLLYIMAAIAGSLFWFKAILTLWMLVTIFIFWKLTEVLFPKNLRAQQFATIIFAILTTIPLLEGNIVNAELFMIGPTILGFFILLSRKLSSKSLFFAGTLFSVATLFKVPASFDIPAIVFFWLATNKLNAKNLKLTFKSTIILGLGFVTPILLTFIWYFLQDAFSQYLVAAFLQNVGYLSSWRPGDVQEPFLVRNLPLLIRVGVVVVGLLTLYKVRKQISPTFIIATVWLLLSLFAVTLSERPYPHYLIQSIPAVSILMGILFTHQNKEQVFTIIPLTLAIFVPYYFNFWRYPTLPYYVRFVRFVAGSLSRDEYINSYGSHVPTNYKIAEYLLSVTKKDEKIFVWGESSPIYALTRRLPPTKYVADYHIRDFSTPYETVTALSRKMPSFIVILPNAPIFPELETFLSRNYGLTETIDGATIWKLLGPKVRALIS</sequence>
<feature type="transmembrane region" description="Helical" evidence="1">
    <location>
        <begin position="211"/>
        <end position="230"/>
    </location>
</feature>
<feature type="transmembrane region" description="Helical" evidence="1">
    <location>
        <begin position="20"/>
        <end position="37"/>
    </location>
</feature>
<evidence type="ECO:0000313" key="2">
    <source>
        <dbReference type="EMBL" id="OGM64667.1"/>
    </source>
</evidence>
<evidence type="ECO:0008006" key="4">
    <source>
        <dbReference type="Google" id="ProtNLM"/>
    </source>
</evidence>